<sequence length="321" mass="35518">MEQFAHLPSSQQDPLNKLMSLLGPEGVFHLASQGPDAVNARLEVFSSYENALLEHLQQRMTTVTASTTPTTTLTNGPKPTPLMVSVNTFEGKEGESLLLWTRELEMAMGSALLKTTEQQHIALAIFKLGGRAQEWALTCGTSVETSFPTWEQLNQQLWRVFYPPNQAYRVRSRFLATHPQDGACGLRPRVANSDCWHGSGPSARGGHRDGDYGGPVDGRGWTEVFRTHPISFKEASHRPSNDKLNFKSSQLGWNASYGNPSSDPEPMDLSYAKDEEAQLLAAEQCRGIRRCFVCGDTHHLRADCPVRNRHQAPMSNSPASV</sequence>
<dbReference type="PROSITE" id="PS50158">
    <property type="entry name" value="ZF_CCHC"/>
    <property type="match status" value="1"/>
</dbReference>
<dbReference type="Proteomes" id="UP001165121">
    <property type="component" value="Unassembled WGS sequence"/>
</dbReference>
<dbReference type="EMBL" id="BSXT01003619">
    <property type="protein sequence ID" value="GMF54825.1"/>
    <property type="molecule type" value="Genomic_DNA"/>
</dbReference>
<dbReference type="AlphaFoldDB" id="A0A9W6Y6N0"/>
<proteinExistence type="predicted"/>
<organism evidence="3 4">
    <name type="scientific">Phytophthora fragariaefolia</name>
    <dbReference type="NCBI Taxonomy" id="1490495"/>
    <lineage>
        <taxon>Eukaryota</taxon>
        <taxon>Sar</taxon>
        <taxon>Stramenopiles</taxon>
        <taxon>Oomycota</taxon>
        <taxon>Peronosporomycetes</taxon>
        <taxon>Peronosporales</taxon>
        <taxon>Peronosporaceae</taxon>
        <taxon>Phytophthora</taxon>
    </lineage>
</organism>
<evidence type="ECO:0000259" key="2">
    <source>
        <dbReference type="PROSITE" id="PS50158"/>
    </source>
</evidence>
<dbReference type="GO" id="GO:0008270">
    <property type="term" value="F:zinc ion binding"/>
    <property type="evidence" value="ECO:0007669"/>
    <property type="project" value="UniProtKB-KW"/>
</dbReference>
<keyword evidence="1" id="KW-0862">Zinc</keyword>
<evidence type="ECO:0000256" key="1">
    <source>
        <dbReference type="PROSITE-ProRule" id="PRU00047"/>
    </source>
</evidence>
<accession>A0A9W6Y6N0</accession>
<comment type="caution">
    <text evidence="3">The sequence shown here is derived from an EMBL/GenBank/DDBJ whole genome shotgun (WGS) entry which is preliminary data.</text>
</comment>
<evidence type="ECO:0000313" key="3">
    <source>
        <dbReference type="EMBL" id="GMF54825.1"/>
    </source>
</evidence>
<feature type="domain" description="CCHC-type" evidence="2">
    <location>
        <begin position="289"/>
        <end position="305"/>
    </location>
</feature>
<keyword evidence="4" id="KW-1185">Reference proteome</keyword>
<dbReference type="OrthoDB" id="154361at2759"/>
<protein>
    <submittedName>
        <fullName evidence="3">Unnamed protein product</fullName>
    </submittedName>
</protein>
<dbReference type="GO" id="GO:0003676">
    <property type="term" value="F:nucleic acid binding"/>
    <property type="evidence" value="ECO:0007669"/>
    <property type="project" value="InterPro"/>
</dbReference>
<gene>
    <name evidence="3" type="ORF">Pfra01_002292600</name>
</gene>
<keyword evidence="1" id="KW-0863">Zinc-finger</keyword>
<name>A0A9W6Y6N0_9STRA</name>
<dbReference type="InterPro" id="IPR001878">
    <property type="entry name" value="Znf_CCHC"/>
</dbReference>
<keyword evidence="1" id="KW-0479">Metal-binding</keyword>
<evidence type="ECO:0000313" key="4">
    <source>
        <dbReference type="Proteomes" id="UP001165121"/>
    </source>
</evidence>
<reference evidence="3" key="1">
    <citation type="submission" date="2023-04" db="EMBL/GenBank/DDBJ databases">
        <title>Phytophthora fragariaefolia NBRC 109709.</title>
        <authorList>
            <person name="Ichikawa N."/>
            <person name="Sato H."/>
            <person name="Tonouchi N."/>
        </authorList>
    </citation>
    <scope>NUCLEOTIDE SEQUENCE</scope>
    <source>
        <strain evidence="3">NBRC 109709</strain>
    </source>
</reference>